<organism evidence="2 3">
    <name type="scientific">Desulfofustis glycolicus DSM 9705</name>
    <dbReference type="NCBI Taxonomy" id="1121409"/>
    <lineage>
        <taxon>Bacteria</taxon>
        <taxon>Pseudomonadati</taxon>
        <taxon>Thermodesulfobacteriota</taxon>
        <taxon>Desulfobulbia</taxon>
        <taxon>Desulfobulbales</taxon>
        <taxon>Desulfocapsaceae</taxon>
        <taxon>Desulfofustis</taxon>
    </lineage>
</organism>
<feature type="domain" description="PPM-type phosphatase" evidence="1">
    <location>
        <begin position="10"/>
        <end position="243"/>
    </location>
</feature>
<sequence length="243" mass="25961">MVMKEQHLTIDAAGGSRKGVGRRRNEDRFLVQTIGDSTLLAVSDGMGGHPAGDIAAEDILKSLSAREEDISDPLSFLIAAVASAEASILKRVERNTELTGMGATITAALIRASEVFWVHVGDSRLYLFRDGKMQQITKDQSFLQDFIDDGTLTPQQAAEHPMAHVLDQCVGCAEAVPESGAFSIVTGDLLLLCTDGVYRYVGETEIGNLLNTSGDASDQVDRLLKLAVRAGTRDDATAVVAVL</sequence>
<dbReference type="PANTHER" id="PTHR47992">
    <property type="entry name" value="PROTEIN PHOSPHATASE"/>
    <property type="match status" value="1"/>
</dbReference>
<dbReference type="SMART" id="SM00332">
    <property type="entry name" value="PP2Cc"/>
    <property type="match status" value="1"/>
</dbReference>
<dbReference type="CDD" id="cd00143">
    <property type="entry name" value="PP2Cc"/>
    <property type="match status" value="1"/>
</dbReference>
<dbReference type="GO" id="GO:0004722">
    <property type="term" value="F:protein serine/threonine phosphatase activity"/>
    <property type="evidence" value="ECO:0007669"/>
    <property type="project" value="InterPro"/>
</dbReference>
<dbReference type="SMART" id="SM00331">
    <property type="entry name" value="PP2C_SIG"/>
    <property type="match status" value="1"/>
</dbReference>
<evidence type="ECO:0000313" key="3">
    <source>
        <dbReference type="Proteomes" id="UP000184139"/>
    </source>
</evidence>
<dbReference type="Proteomes" id="UP000184139">
    <property type="component" value="Unassembled WGS sequence"/>
</dbReference>
<evidence type="ECO:0000313" key="2">
    <source>
        <dbReference type="EMBL" id="SHI00022.1"/>
    </source>
</evidence>
<reference evidence="2 3" key="1">
    <citation type="submission" date="2016-11" db="EMBL/GenBank/DDBJ databases">
        <authorList>
            <person name="Jaros S."/>
            <person name="Januszkiewicz K."/>
            <person name="Wedrychowicz H."/>
        </authorList>
    </citation>
    <scope>NUCLEOTIDE SEQUENCE [LARGE SCALE GENOMIC DNA]</scope>
    <source>
        <strain evidence="2 3">DSM 9705</strain>
    </source>
</reference>
<evidence type="ECO:0000259" key="1">
    <source>
        <dbReference type="PROSITE" id="PS51746"/>
    </source>
</evidence>
<gene>
    <name evidence="2" type="ORF">SAMN02745124_03145</name>
</gene>
<dbReference type="Pfam" id="PF13672">
    <property type="entry name" value="PP2C_2"/>
    <property type="match status" value="1"/>
</dbReference>
<name>A0A1M5XK67_9BACT</name>
<protein>
    <submittedName>
        <fullName evidence="2">Serine/threonine protein phosphatase PrpC</fullName>
    </submittedName>
</protein>
<dbReference type="InterPro" id="IPR001932">
    <property type="entry name" value="PPM-type_phosphatase-like_dom"/>
</dbReference>
<keyword evidence="3" id="KW-1185">Reference proteome</keyword>
<dbReference type="AlphaFoldDB" id="A0A1M5XK67"/>
<dbReference type="InterPro" id="IPR015655">
    <property type="entry name" value="PP2C"/>
</dbReference>
<dbReference type="Gene3D" id="3.60.40.10">
    <property type="entry name" value="PPM-type phosphatase domain"/>
    <property type="match status" value="1"/>
</dbReference>
<dbReference type="SUPFAM" id="SSF81606">
    <property type="entry name" value="PP2C-like"/>
    <property type="match status" value="1"/>
</dbReference>
<proteinExistence type="predicted"/>
<dbReference type="PROSITE" id="PS51746">
    <property type="entry name" value="PPM_2"/>
    <property type="match status" value="1"/>
</dbReference>
<dbReference type="STRING" id="1121409.SAMN02745124_03145"/>
<dbReference type="EMBL" id="FQXS01000020">
    <property type="protein sequence ID" value="SHI00022.1"/>
    <property type="molecule type" value="Genomic_DNA"/>
</dbReference>
<accession>A0A1M5XK67</accession>
<dbReference type="InterPro" id="IPR036457">
    <property type="entry name" value="PPM-type-like_dom_sf"/>
</dbReference>